<dbReference type="InterPro" id="IPR010982">
    <property type="entry name" value="Lambda_DNA-bd_dom_sf"/>
</dbReference>
<dbReference type="SUPFAM" id="SSF47413">
    <property type="entry name" value="lambda repressor-like DNA-binding domains"/>
    <property type="match status" value="1"/>
</dbReference>
<dbReference type="PROSITE" id="PS50943">
    <property type="entry name" value="HTH_CROC1"/>
    <property type="match status" value="1"/>
</dbReference>
<dbReference type="Pfam" id="PF01381">
    <property type="entry name" value="HTH_3"/>
    <property type="match status" value="1"/>
</dbReference>
<keyword evidence="3" id="KW-1185">Reference proteome</keyword>
<dbReference type="STRING" id="797277.SAMN05216198_1014"/>
<dbReference type="CDD" id="cd00093">
    <property type="entry name" value="HTH_XRE"/>
    <property type="match status" value="1"/>
</dbReference>
<dbReference type="SMART" id="SM00530">
    <property type="entry name" value="HTH_XRE"/>
    <property type="match status" value="1"/>
</dbReference>
<feature type="domain" description="HTH cro/C1-type" evidence="1">
    <location>
        <begin position="4"/>
        <end position="52"/>
    </location>
</feature>
<sequence>MSALTKARKKAGLTQRELASRLGLTQGAIAHYEAGRRVPRLDDCRRIVAAFNEHGLACNLEEVFPETSRPERAA</sequence>
<dbReference type="InterPro" id="IPR001387">
    <property type="entry name" value="Cro/C1-type_HTH"/>
</dbReference>
<reference evidence="3" key="1">
    <citation type="submission" date="2016-10" db="EMBL/GenBank/DDBJ databases">
        <authorList>
            <person name="Varghese N."/>
            <person name="Submissions S."/>
        </authorList>
    </citation>
    <scope>NUCLEOTIDE SEQUENCE [LARGE SCALE GENOMIC DNA]</scope>
    <source>
        <strain evidence="3">2SM5</strain>
    </source>
</reference>
<dbReference type="EMBL" id="LT629748">
    <property type="protein sequence ID" value="SDS02610.1"/>
    <property type="molecule type" value="Genomic_DNA"/>
</dbReference>
<evidence type="ECO:0000259" key="1">
    <source>
        <dbReference type="PROSITE" id="PS50943"/>
    </source>
</evidence>
<evidence type="ECO:0000313" key="2">
    <source>
        <dbReference type="EMBL" id="SDS02610.1"/>
    </source>
</evidence>
<gene>
    <name evidence="2" type="ORF">SAMN05216198_1014</name>
</gene>
<name>A0A1H1NUX3_9GAMM</name>
<dbReference type="GO" id="GO:0003677">
    <property type="term" value="F:DNA binding"/>
    <property type="evidence" value="ECO:0007669"/>
    <property type="project" value="InterPro"/>
</dbReference>
<dbReference type="OrthoDB" id="6877645at2"/>
<dbReference type="AlphaFoldDB" id="A0A1H1NUX3"/>
<dbReference type="Gene3D" id="1.10.260.40">
    <property type="entry name" value="lambda repressor-like DNA-binding domains"/>
    <property type="match status" value="1"/>
</dbReference>
<evidence type="ECO:0000313" key="3">
    <source>
        <dbReference type="Proteomes" id="UP000243426"/>
    </source>
</evidence>
<protein>
    <submittedName>
        <fullName evidence="2">Putative transcriptional regulator</fullName>
    </submittedName>
</protein>
<proteinExistence type="predicted"/>
<organism evidence="2 3">
    <name type="scientific">Halopseudomonas litoralis</name>
    <dbReference type="NCBI Taxonomy" id="797277"/>
    <lineage>
        <taxon>Bacteria</taxon>
        <taxon>Pseudomonadati</taxon>
        <taxon>Pseudomonadota</taxon>
        <taxon>Gammaproteobacteria</taxon>
        <taxon>Pseudomonadales</taxon>
        <taxon>Pseudomonadaceae</taxon>
        <taxon>Halopseudomonas</taxon>
    </lineage>
</organism>
<dbReference type="Proteomes" id="UP000243426">
    <property type="component" value="Chromosome I"/>
</dbReference>
<dbReference type="RefSeq" id="WP_090272322.1">
    <property type="nucleotide sequence ID" value="NZ_LT629748.1"/>
</dbReference>
<accession>A0A1H1NUX3</accession>